<dbReference type="GO" id="GO:0016740">
    <property type="term" value="F:transferase activity"/>
    <property type="evidence" value="ECO:0007669"/>
    <property type="project" value="UniProtKB-KW"/>
</dbReference>
<dbReference type="OrthoDB" id="5567366at2"/>
<keyword evidence="1" id="KW-0808">Transferase</keyword>
<dbReference type="Proteomes" id="UP000253977">
    <property type="component" value="Unassembled WGS sequence"/>
</dbReference>
<evidence type="ECO:0000313" key="1">
    <source>
        <dbReference type="EMBL" id="RDD65613.1"/>
    </source>
</evidence>
<dbReference type="SUPFAM" id="SSF110857">
    <property type="entry name" value="Gamma-glutamyl cyclotransferase-like"/>
    <property type="match status" value="1"/>
</dbReference>
<proteinExistence type="predicted"/>
<name>A0A369TJZ7_9RHOB</name>
<comment type="caution">
    <text evidence="1">The sequence shown here is derived from an EMBL/GenBank/DDBJ whole genome shotgun (WGS) entry which is preliminary data.</text>
</comment>
<gene>
    <name evidence="1" type="ORF">DU478_14345</name>
</gene>
<organism evidence="1 2">
    <name type="scientific">Thalassococcus profundi</name>
    <dbReference type="NCBI Taxonomy" id="2282382"/>
    <lineage>
        <taxon>Bacteria</taxon>
        <taxon>Pseudomonadati</taxon>
        <taxon>Pseudomonadota</taxon>
        <taxon>Alphaproteobacteria</taxon>
        <taxon>Rhodobacterales</taxon>
        <taxon>Roseobacteraceae</taxon>
        <taxon>Thalassococcus</taxon>
    </lineage>
</organism>
<reference evidence="1 2" key="1">
    <citation type="submission" date="2018-07" db="EMBL/GenBank/DDBJ databases">
        <title>Thalassococcus profundi sp. nov., a marine bacterium isolated from deep seawater of Okinawa Trough.</title>
        <authorList>
            <person name="Yu M."/>
        </authorList>
    </citation>
    <scope>NUCLEOTIDE SEQUENCE [LARGE SCALE GENOMIC DNA]</scope>
    <source>
        <strain evidence="1 2">WRAS1</strain>
    </source>
</reference>
<dbReference type="EMBL" id="QPMK01000011">
    <property type="protein sequence ID" value="RDD65613.1"/>
    <property type="molecule type" value="Genomic_DNA"/>
</dbReference>
<protein>
    <submittedName>
        <fullName evidence="1">Gamma-glutamylcyclotransferase</fullName>
    </submittedName>
</protein>
<sequence>MQTAYFFGYGSLVNRHTHIYAPAHRATVQGWRRAWRVAADRQVAFLTVIRDDDCAIDGLIAPVPDGDWAALDLREAAYDRLPAGPDLAQSAVPGADVAIYAIPPDRLHAPDADHPVLLSYIDVVLQGYLQEYGQDGAERFLDTTTGWEAPILNDRDAPRYPRAQSLSPDEHAFVDDALARLGCRTYA</sequence>
<dbReference type="Gene3D" id="3.10.490.10">
    <property type="entry name" value="Gamma-glutamyl cyclotransferase-like"/>
    <property type="match status" value="1"/>
</dbReference>
<dbReference type="InterPro" id="IPR013024">
    <property type="entry name" value="GGCT-like"/>
</dbReference>
<dbReference type="AlphaFoldDB" id="A0A369TJZ7"/>
<keyword evidence="2" id="KW-1185">Reference proteome</keyword>
<evidence type="ECO:0000313" key="2">
    <source>
        <dbReference type="Proteomes" id="UP000253977"/>
    </source>
</evidence>
<dbReference type="CDD" id="cd06661">
    <property type="entry name" value="GGCT_like"/>
    <property type="match status" value="1"/>
</dbReference>
<dbReference type="RefSeq" id="WP_114511654.1">
    <property type="nucleotide sequence ID" value="NZ_QPMK01000011.1"/>
</dbReference>
<accession>A0A369TJZ7</accession>
<dbReference type="InterPro" id="IPR036568">
    <property type="entry name" value="GGCT-like_sf"/>
</dbReference>